<dbReference type="AlphaFoldDB" id="A0AA90SF76"/>
<dbReference type="PANTHER" id="PTHR43245:SF13">
    <property type="entry name" value="UDP-D-APIOSE_UDP-D-XYLOSE SYNTHASE 2"/>
    <property type="match status" value="1"/>
</dbReference>
<dbReference type="PANTHER" id="PTHR43245">
    <property type="entry name" value="BIFUNCTIONAL POLYMYXIN RESISTANCE PROTEIN ARNA"/>
    <property type="match status" value="1"/>
</dbReference>
<evidence type="ECO:0000313" key="2">
    <source>
        <dbReference type="EMBL" id="MDP0396309.1"/>
    </source>
</evidence>
<accession>A0AA90SF76</accession>
<evidence type="ECO:0000259" key="1">
    <source>
        <dbReference type="Pfam" id="PF01370"/>
    </source>
</evidence>
<feature type="domain" description="NAD-dependent epimerase/dehydratase" evidence="1">
    <location>
        <begin position="161"/>
        <end position="273"/>
    </location>
</feature>
<dbReference type="InterPro" id="IPR050177">
    <property type="entry name" value="Lipid_A_modif_metabolic_enz"/>
</dbReference>
<dbReference type="Proteomes" id="UP001178281">
    <property type="component" value="Unassembled WGS sequence"/>
</dbReference>
<reference evidence="2" key="1">
    <citation type="submission" date="2023-08" db="EMBL/GenBank/DDBJ databases">
        <title>The draft genome of Tsukamurella strandjordii strain 050030.</title>
        <authorList>
            <person name="Zhao F."/>
            <person name="Feng Y."/>
            <person name="Zong Z."/>
        </authorList>
    </citation>
    <scope>NUCLEOTIDE SEQUENCE</scope>
    <source>
        <strain evidence="2">050030</strain>
    </source>
</reference>
<dbReference type="InterPro" id="IPR036291">
    <property type="entry name" value="NAD(P)-bd_dom_sf"/>
</dbReference>
<name>A0AA90SF76_9ACTN</name>
<keyword evidence="3" id="KW-1185">Reference proteome</keyword>
<dbReference type="RefSeq" id="WP_305109910.1">
    <property type="nucleotide sequence ID" value="NZ_JAUTIX010000001.1"/>
</dbReference>
<dbReference type="Gene3D" id="3.90.25.10">
    <property type="entry name" value="UDP-galactose 4-epimerase, domain 1"/>
    <property type="match status" value="1"/>
</dbReference>
<organism evidence="2 3">
    <name type="scientific">Tsukamurella strandjordii</name>
    <dbReference type="NCBI Taxonomy" id="147577"/>
    <lineage>
        <taxon>Bacteria</taxon>
        <taxon>Bacillati</taxon>
        <taxon>Actinomycetota</taxon>
        <taxon>Actinomycetes</taxon>
        <taxon>Mycobacteriales</taxon>
        <taxon>Tsukamurellaceae</taxon>
        <taxon>Tsukamurella</taxon>
    </lineage>
</organism>
<dbReference type="EMBL" id="JAUTIX010000001">
    <property type="protein sequence ID" value="MDP0396309.1"/>
    <property type="molecule type" value="Genomic_DNA"/>
</dbReference>
<protein>
    <submittedName>
        <fullName evidence="2">NAD-dependent epimerase/dehydratase family protein</fullName>
    </submittedName>
</protein>
<feature type="domain" description="NAD-dependent epimerase/dehydratase" evidence="1">
    <location>
        <begin position="3"/>
        <end position="134"/>
    </location>
</feature>
<sequence length="344" mass="35901">MRVLLTGGAGFIGSHIADLLRAGGEHEVVAIDAMLPQAHGELTPPAGVQLLDLLDADGLDRVLAGVDAVCHQAAAVGAGVDAADAPLFAANNDLGTAELLSAMARADCRRLILASSMVVYGDGTYVDDEGRPVHPVPRTVEDLRAGRFEPRRADGGPAHWAPTHEDAPVRPTGFYAASKAAQEFYSAGWARATGGSVTALRYHNVYGARMPRDTPYAGVASIFRSALAAGRAPRVYEDGAQTRDFVDVRDVARANLLALDQAPRAPFRAYNVCSGTPVTIGEVAAAVAGATPGDAPAPEVTGEFRAADVRHIVASPQRAAAELGFRAEITPQRGLAEFATAPLR</sequence>
<dbReference type="SUPFAM" id="SSF51735">
    <property type="entry name" value="NAD(P)-binding Rossmann-fold domains"/>
    <property type="match status" value="1"/>
</dbReference>
<evidence type="ECO:0000313" key="3">
    <source>
        <dbReference type="Proteomes" id="UP001178281"/>
    </source>
</evidence>
<proteinExistence type="predicted"/>
<dbReference type="Pfam" id="PF01370">
    <property type="entry name" value="Epimerase"/>
    <property type="match status" value="2"/>
</dbReference>
<gene>
    <name evidence="2" type="ORF">Q7X28_00085</name>
</gene>
<comment type="caution">
    <text evidence="2">The sequence shown here is derived from an EMBL/GenBank/DDBJ whole genome shotgun (WGS) entry which is preliminary data.</text>
</comment>
<dbReference type="InterPro" id="IPR001509">
    <property type="entry name" value="Epimerase_deHydtase"/>
</dbReference>
<dbReference type="Gene3D" id="3.40.50.720">
    <property type="entry name" value="NAD(P)-binding Rossmann-like Domain"/>
    <property type="match status" value="2"/>
</dbReference>